<evidence type="ECO:0000313" key="7">
    <source>
        <dbReference type="EMBL" id="MFB9760644.1"/>
    </source>
</evidence>
<dbReference type="InterPro" id="IPR001851">
    <property type="entry name" value="ABC_transp_permease"/>
</dbReference>
<reference evidence="7 8" key="1">
    <citation type="submission" date="2024-09" db="EMBL/GenBank/DDBJ databases">
        <authorList>
            <person name="Sun Q."/>
            <person name="Mori K."/>
        </authorList>
    </citation>
    <scope>NUCLEOTIDE SEQUENCE [LARGE SCALE GENOMIC DNA]</scope>
    <source>
        <strain evidence="7 8">JCM 11201</strain>
    </source>
</reference>
<accession>A0ABV5WJ96</accession>
<evidence type="ECO:0000256" key="1">
    <source>
        <dbReference type="ARBA" id="ARBA00004651"/>
    </source>
</evidence>
<dbReference type="EMBL" id="JBHMAF010000164">
    <property type="protein sequence ID" value="MFB9760644.1"/>
    <property type="molecule type" value="Genomic_DNA"/>
</dbReference>
<dbReference type="CDD" id="cd06579">
    <property type="entry name" value="TM_PBP1_transp_AraH_like"/>
    <property type="match status" value="1"/>
</dbReference>
<evidence type="ECO:0000256" key="4">
    <source>
        <dbReference type="ARBA" id="ARBA00022989"/>
    </source>
</evidence>
<comment type="caution">
    <text evidence="7">The sequence shown here is derived from an EMBL/GenBank/DDBJ whole genome shotgun (WGS) entry which is preliminary data.</text>
</comment>
<proteinExistence type="predicted"/>
<evidence type="ECO:0000256" key="3">
    <source>
        <dbReference type="ARBA" id="ARBA00022692"/>
    </source>
</evidence>
<dbReference type="RefSeq" id="WP_379950936.1">
    <property type="nucleotide sequence ID" value="NZ_JBHMAF010000164.1"/>
</dbReference>
<evidence type="ECO:0000256" key="2">
    <source>
        <dbReference type="ARBA" id="ARBA00022475"/>
    </source>
</evidence>
<feature type="transmembrane region" description="Helical" evidence="6">
    <location>
        <begin position="257"/>
        <end position="287"/>
    </location>
</feature>
<sequence>MMNSKEMTISKKSLSIFKLEGIGVLLILLLMLIFLSITSPTFLTGENISNLLLQSVFVMIVAFGTMFVLSMGGIDLSVGSVLGLCGGITGWLMMHGTNAFIAILAGLVLGALVGTFNGFIITRLRISPFLATFAMLYIARGLLFLLTSNEPIRNLASPGFKFLAQGSLLGIPMAVLITVVVFIICHFVFHSTGFGRKVIAVGSNREASHLSGIHTESIKIRVYALSGLLAAVAGILLTSRLTSVQPLMGTSYELDAIAAAVIGGTSMFGGKGNVVGVAGGAIILALVSNGLDLLAVNQFYRLIITGLIIVTAVGAERFTAAKTN</sequence>
<feature type="transmembrane region" description="Helical" evidence="6">
    <location>
        <begin position="100"/>
        <end position="122"/>
    </location>
</feature>
<name>A0ABV5WJ96_9BACI</name>
<feature type="transmembrane region" description="Helical" evidence="6">
    <location>
        <begin position="129"/>
        <end position="148"/>
    </location>
</feature>
<feature type="transmembrane region" description="Helical" evidence="6">
    <location>
        <begin position="168"/>
        <end position="189"/>
    </location>
</feature>
<keyword evidence="8" id="KW-1185">Reference proteome</keyword>
<feature type="transmembrane region" description="Helical" evidence="6">
    <location>
        <begin position="220"/>
        <end position="237"/>
    </location>
</feature>
<evidence type="ECO:0000313" key="8">
    <source>
        <dbReference type="Proteomes" id="UP001589609"/>
    </source>
</evidence>
<organism evidence="7 8">
    <name type="scientific">Ectobacillus funiculus</name>
    <dbReference type="NCBI Taxonomy" id="137993"/>
    <lineage>
        <taxon>Bacteria</taxon>
        <taxon>Bacillati</taxon>
        <taxon>Bacillota</taxon>
        <taxon>Bacilli</taxon>
        <taxon>Bacillales</taxon>
        <taxon>Bacillaceae</taxon>
        <taxon>Ectobacillus</taxon>
    </lineage>
</organism>
<feature type="transmembrane region" description="Helical" evidence="6">
    <location>
        <begin position="21"/>
        <end position="39"/>
    </location>
</feature>
<keyword evidence="5 6" id="KW-0472">Membrane</keyword>
<dbReference type="PROSITE" id="PS50890">
    <property type="entry name" value="PUA"/>
    <property type="match status" value="1"/>
</dbReference>
<dbReference type="PANTHER" id="PTHR32196">
    <property type="entry name" value="ABC TRANSPORTER PERMEASE PROTEIN YPHD-RELATED-RELATED"/>
    <property type="match status" value="1"/>
</dbReference>
<evidence type="ECO:0000256" key="6">
    <source>
        <dbReference type="SAM" id="Phobius"/>
    </source>
</evidence>
<comment type="subcellular location">
    <subcellularLocation>
        <location evidence="1">Cell membrane</location>
        <topology evidence="1">Multi-pass membrane protein</topology>
    </subcellularLocation>
</comment>
<protein>
    <submittedName>
        <fullName evidence="7">ABC transporter permease</fullName>
    </submittedName>
</protein>
<keyword evidence="4 6" id="KW-1133">Transmembrane helix</keyword>
<evidence type="ECO:0000256" key="5">
    <source>
        <dbReference type="ARBA" id="ARBA00023136"/>
    </source>
</evidence>
<keyword evidence="2" id="KW-1003">Cell membrane</keyword>
<dbReference type="Pfam" id="PF02653">
    <property type="entry name" value="BPD_transp_2"/>
    <property type="match status" value="1"/>
</dbReference>
<dbReference type="Proteomes" id="UP001589609">
    <property type="component" value="Unassembled WGS sequence"/>
</dbReference>
<feature type="transmembrane region" description="Helical" evidence="6">
    <location>
        <begin position="51"/>
        <end position="69"/>
    </location>
</feature>
<keyword evidence="3 6" id="KW-0812">Transmembrane</keyword>
<feature type="transmembrane region" description="Helical" evidence="6">
    <location>
        <begin position="299"/>
        <end position="318"/>
    </location>
</feature>
<dbReference type="PANTHER" id="PTHR32196:SF72">
    <property type="entry name" value="RIBOSE IMPORT PERMEASE PROTEIN RBSC"/>
    <property type="match status" value="1"/>
</dbReference>
<gene>
    <name evidence="7" type="ORF">ACFFMS_20355</name>
</gene>
<feature type="transmembrane region" description="Helical" evidence="6">
    <location>
        <begin position="76"/>
        <end position="94"/>
    </location>
</feature>